<evidence type="ECO:0000256" key="2">
    <source>
        <dbReference type="ARBA" id="ARBA00004842"/>
    </source>
</evidence>
<comment type="pathway">
    <text evidence="2 14">Metabolic intermediate biosynthesis; chorismate biosynthesis; chorismate from D-erythrose 4-phosphate and phosphoenolpyruvate: step 5/7.</text>
</comment>
<dbReference type="GO" id="GO:0009423">
    <property type="term" value="P:chorismate biosynthetic process"/>
    <property type="evidence" value="ECO:0007669"/>
    <property type="project" value="UniProtKB-UniRule"/>
</dbReference>
<dbReference type="NCBIfam" id="TIGR01920">
    <property type="entry name" value="Shik_kin_archae"/>
    <property type="match status" value="1"/>
</dbReference>
<dbReference type="EC" id="2.7.1.71" evidence="4 14"/>
<evidence type="ECO:0000256" key="10">
    <source>
        <dbReference type="ARBA" id="ARBA00022777"/>
    </source>
</evidence>
<feature type="domain" description="GHMP kinase N-terminal" evidence="15">
    <location>
        <begin position="57"/>
        <end position="146"/>
    </location>
</feature>
<keyword evidence="11 14" id="KW-0067">ATP-binding</keyword>
<keyword evidence="10 14" id="KW-0418">Kinase</keyword>
<dbReference type="SUPFAM" id="SSF55060">
    <property type="entry name" value="GHMP Kinase, C-terminal domain"/>
    <property type="match status" value="1"/>
</dbReference>
<dbReference type="SUPFAM" id="SSF54211">
    <property type="entry name" value="Ribosomal protein S5 domain 2-like"/>
    <property type="match status" value="1"/>
</dbReference>
<keyword evidence="9 14" id="KW-0547">Nucleotide-binding</keyword>
<proteinExistence type="inferred from homology"/>
<dbReference type="GO" id="GO:0009073">
    <property type="term" value="P:aromatic amino acid family biosynthetic process"/>
    <property type="evidence" value="ECO:0007669"/>
    <property type="project" value="UniProtKB-KW"/>
</dbReference>
<accession>A0A075G6Q4</accession>
<name>A0A075G6Q4_9ARCH</name>
<dbReference type="InterPro" id="IPR010189">
    <property type="entry name" value="SK_arc"/>
</dbReference>
<evidence type="ECO:0000256" key="4">
    <source>
        <dbReference type="ARBA" id="ARBA00012154"/>
    </source>
</evidence>
<protein>
    <recommendedName>
        <fullName evidence="5 14">Shikimate kinase</fullName>
        <shortName evidence="14">SK</shortName>
        <ecNumber evidence="4 14">2.7.1.71</ecNumber>
    </recommendedName>
</protein>
<evidence type="ECO:0000256" key="11">
    <source>
        <dbReference type="ARBA" id="ARBA00022840"/>
    </source>
</evidence>
<keyword evidence="8 14" id="KW-0808">Transferase</keyword>
<evidence type="ECO:0000313" key="16">
    <source>
        <dbReference type="EMBL" id="AIE99064.1"/>
    </source>
</evidence>
<organism evidence="16">
    <name type="scientific">uncultured marine thaumarchaeote KM3_105_E03</name>
    <dbReference type="NCBI Taxonomy" id="1455981"/>
    <lineage>
        <taxon>Archaea</taxon>
        <taxon>Nitrososphaerota</taxon>
        <taxon>environmental samples</taxon>
    </lineage>
</organism>
<evidence type="ECO:0000256" key="1">
    <source>
        <dbReference type="ARBA" id="ARBA00004496"/>
    </source>
</evidence>
<sequence length="284" mass="30456">MPVVRATVHGAISIVNAIATGKGATLGISKNIDVVIETSQGSGITTETNGKLFRSHLINRVVEKIVPKKELQKTKLKILLDSEVPTGYGLKSSSAISSAVALGCAKLFKPSMNDFEILSAGVSASIETRVSLTGAYDDACACYYGGFVTTDNYKRKIIRSEKCLDDISAVIFLPRSRKRGNIRKLRTQSDVFEQAWNLAKKSDYWNAMILNGFATSALLNSDPKIISKLVEKGALGASVSGNGPSIAAVAKNSNLTDIKKVFSTLEGTTTISKINNKKAEVHEL</sequence>
<keyword evidence="6 14" id="KW-0963">Cytoplasm</keyword>
<evidence type="ECO:0000256" key="3">
    <source>
        <dbReference type="ARBA" id="ARBA00010202"/>
    </source>
</evidence>
<comment type="similarity">
    <text evidence="3 14">Belongs to the GHMP kinase family. Archaeal shikimate kinase subfamily.</text>
</comment>
<dbReference type="GO" id="GO:0004765">
    <property type="term" value="F:shikimate kinase activity"/>
    <property type="evidence" value="ECO:0007669"/>
    <property type="project" value="UniProtKB-UniRule"/>
</dbReference>
<dbReference type="Gene3D" id="3.30.230.10">
    <property type="match status" value="1"/>
</dbReference>
<evidence type="ECO:0000259" key="15">
    <source>
        <dbReference type="Pfam" id="PF00288"/>
    </source>
</evidence>
<evidence type="ECO:0000256" key="9">
    <source>
        <dbReference type="ARBA" id="ARBA00022741"/>
    </source>
</evidence>
<evidence type="ECO:0000256" key="8">
    <source>
        <dbReference type="ARBA" id="ARBA00022679"/>
    </source>
</evidence>
<keyword evidence="7 14" id="KW-0028">Amino-acid biosynthesis</keyword>
<dbReference type="EMBL" id="KF900554">
    <property type="protein sequence ID" value="AIE99064.1"/>
    <property type="molecule type" value="Genomic_DNA"/>
</dbReference>
<dbReference type="PANTHER" id="PTHR20861:SF3">
    <property type="entry name" value="SHIKIMATE KINASE"/>
    <property type="match status" value="1"/>
</dbReference>
<gene>
    <name evidence="14 16" type="primary">aroK</name>
    <name evidence="16" type="synonym">aroL</name>
</gene>
<evidence type="ECO:0000256" key="5">
    <source>
        <dbReference type="ARBA" id="ARBA00013853"/>
    </source>
</evidence>
<dbReference type="PANTHER" id="PTHR20861">
    <property type="entry name" value="HOMOSERINE/4-DIPHOSPHOCYTIDYL-2-C-METHYL-D-ERYTHRITOL KINASE"/>
    <property type="match status" value="1"/>
</dbReference>
<dbReference type="AlphaFoldDB" id="A0A075G6Q4"/>
<evidence type="ECO:0000256" key="12">
    <source>
        <dbReference type="ARBA" id="ARBA00023141"/>
    </source>
</evidence>
<dbReference type="HAMAP" id="MF_00370">
    <property type="entry name" value="Shik_kinase_arch"/>
    <property type="match status" value="1"/>
</dbReference>
<comment type="catalytic activity">
    <reaction evidence="13 14">
        <text>shikimate + ATP = 3-phosphoshikimate + ADP + H(+)</text>
        <dbReference type="Rhea" id="RHEA:13121"/>
        <dbReference type="ChEBI" id="CHEBI:15378"/>
        <dbReference type="ChEBI" id="CHEBI:30616"/>
        <dbReference type="ChEBI" id="CHEBI:36208"/>
        <dbReference type="ChEBI" id="CHEBI:145989"/>
        <dbReference type="ChEBI" id="CHEBI:456216"/>
        <dbReference type="EC" id="2.7.1.71"/>
    </reaction>
</comment>
<evidence type="ECO:0000256" key="6">
    <source>
        <dbReference type="ARBA" id="ARBA00022490"/>
    </source>
</evidence>
<dbReference type="InterPro" id="IPR036554">
    <property type="entry name" value="GHMP_kinase_C_sf"/>
</dbReference>
<dbReference type="GO" id="GO:0005524">
    <property type="term" value="F:ATP binding"/>
    <property type="evidence" value="ECO:0007669"/>
    <property type="project" value="UniProtKB-UniRule"/>
</dbReference>
<evidence type="ECO:0000256" key="7">
    <source>
        <dbReference type="ARBA" id="ARBA00022605"/>
    </source>
</evidence>
<feature type="binding site" evidence="14">
    <location>
        <begin position="85"/>
        <end position="95"/>
    </location>
    <ligand>
        <name>ATP</name>
        <dbReference type="ChEBI" id="CHEBI:30616"/>
    </ligand>
</feature>
<dbReference type="InterPro" id="IPR014721">
    <property type="entry name" value="Ribsml_uS5_D2-typ_fold_subgr"/>
</dbReference>
<evidence type="ECO:0000256" key="14">
    <source>
        <dbReference type="HAMAP-Rule" id="MF_00370"/>
    </source>
</evidence>
<dbReference type="Pfam" id="PF00288">
    <property type="entry name" value="GHMP_kinases_N"/>
    <property type="match status" value="1"/>
</dbReference>
<dbReference type="InterPro" id="IPR020568">
    <property type="entry name" value="Ribosomal_Su5_D2-typ_SF"/>
</dbReference>
<dbReference type="UniPathway" id="UPA00053">
    <property type="reaction ID" value="UER00088"/>
</dbReference>
<evidence type="ECO:0000256" key="13">
    <source>
        <dbReference type="ARBA" id="ARBA00048567"/>
    </source>
</evidence>
<comment type="subcellular location">
    <subcellularLocation>
        <location evidence="1 14">Cytoplasm</location>
    </subcellularLocation>
</comment>
<dbReference type="GO" id="GO:0005737">
    <property type="term" value="C:cytoplasm"/>
    <property type="evidence" value="ECO:0007669"/>
    <property type="project" value="UniProtKB-SubCell"/>
</dbReference>
<reference evidence="16" key="1">
    <citation type="journal article" date="2014" name="Genome Biol. Evol.">
        <title>Pangenome evidence for extensive interdomain horizontal transfer affecting lineage core and shell genes in uncultured planktonic thaumarchaeota and euryarchaeota.</title>
        <authorList>
            <person name="Deschamps P."/>
            <person name="Zivanovic Y."/>
            <person name="Moreira D."/>
            <person name="Rodriguez-Valera F."/>
            <person name="Lopez-Garcia P."/>
        </authorList>
    </citation>
    <scope>NUCLEOTIDE SEQUENCE</scope>
</reference>
<keyword evidence="12 14" id="KW-0057">Aromatic amino acid biosynthesis</keyword>
<dbReference type="PIRSF" id="PIRSF005758">
    <property type="entry name" value="Shikimt_kin_arch"/>
    <property type="match status" value="1"/>
</dbReference>
<dbReference type="Gene3D" id="3.30.70.890">
    <property type="entry name" value="GHMP kinase, C-terminal domain"/>
    <property type="match status" value="1"/>
</dbReference>
<dbReference type="InterPro" id="IPR006204">
    <property type="entry name" value="GHMP_kinase_N_dom"/>
</dbReference>
<dbReference type="GO" id="GO:0008652">
    <property type="term" value="P:amino acid biosynthetic process"/>
    <property type="evidence" value="ECO:0007669"/>
    <property type="project" value="UniProtKB-KW"/>
</dbReference>